<dbReference type="EMBL" id="CAIJDE010000029">
    <property type="protein sequence ID" value="CAC9973096.1"/>
    <property type="molecule type" value="Genomic_DNA"/>
</dbReference>
<dbReference type="Gene3D" id="2.60.120.370">
    <property type="entry name" value="YhcH/YjgK/YiaL"/>
    <property type="match status" value="1"/>
</dbReference>
<organism evidence="1 2">
    <name type="scientific">Flavobacterium panici</name>
    <dbReference type="NCBI Taxonomy" id="2654843"/>
    <lineage>
        <taxon>Bacteria</taxon>
        <taxon>Pseudomonadati</taxon>
        <taxon>Bacteroidota</taxon>
        <taxon>Flavobacteriia</taxon>
        <taxon>Flavobacteriales</taxon>
        <taxon>Flavobacteriaceae</taxon>
        <taxon>Flavobacterium</taxon>
    </lineage>
</organism>
<keyword evidence="2" id="KW-1185">Reference proteome</keyword>
<evidence type="ECO:0000313" key="2">
    <source>
        <dbReference type="Proteomes" id="UP000533639"/>
    </source>
</evidence>
<dbReference type="PANTHER" id="PTHR34986:SF1">
    <property type="entry name" value="PROTEIN YIAL"/>
    <property type="match status" value="1"/>
</dbReference>
<evidence type="ECO:0008006" key="3">
    <source>
        <dbReference type="Google" id="ProtNLM"/>
    </source>
</evidence>
<comment type="caution">
    <text evidence="1">The sequence shown here is derived from an EMBL/GenBank/DDBJ whole genome shotgun (WGS) entry which is preliminary data.</text>
</comment>
<reference evidence="1 2" key="1">
    <citation type="submission" date="2020-06" db="EMBL/GenBank/DDBJ databases">
        <authorList>
            <person name="Criscuolo A."/>
        </authorList>
    </citation>
    <scope>NUCLEOTIDE SEQUENCE [LARGE SCALE GENOMIC DNA]</scope>
    <source>
        <strain evidence="1">PXU-55</strain>
    </source>
</reference>
<dbReference type="AlphaFoldDB" id="A0A9N8P0J1"/>
<protein>
    <recommendedName>
        <fullName evidence="3">YhcH/YjgK/YiaL family protein</fullName>
    </recommendedName>
</protein>
<dbReference type="SUPFAM" id="SSF51197">
    <property type="entry name" value="Clavaminate synthase-like"/>
    <property type="match status" value="1"/>
</dbReference>
<name>A0A9N8P0J1_9FLAO</name>
<gene>
    <name evidence="1" type="ORF">FLAPXU55_00775</name>
</gene>
<dbReference type="GO" id="GO:0005829">
    <property type="term" value="C:cytosol"/>
    <property type="evidence" value="ECO:0007669"/>
    <property type="project" value="TreeGrafter"/>
</dbReference>
<dbReference type="Pfam" id="PF04074">
    <property type="entry name" value="DUF386"/>
    <property type="match status" value="1"/>
</dbReference>
<accession>A0A9N8P0J1</accession>
<dbReference type="InterPro" id="IPR004375">
    <property type="entry name" value="NanQ/TabA/YiaL"/>
</dbReference>
<evidence type="ECO:0000313" key="1">
    <source>
        <dbReference type="EMBL" id="CAC9973096.1"/>
    </source>
</evidence>
<proteinExistence type="predicted"/>
<sequence>MRTRKNTHNIKTANNFYIIISKTKTKLYPMIVDSLHNAAKYYSLHPNFQKAFEYVNQTDIANLEAGTIEINEGLKLIVIHGDGSTREESIKGFECHDKNIDIQISIQGPETFAWKPREKCVSPNGDYSDERDVRFFHDKPDMFFELQEKQFAVLFPEDVHAAMIGEGFLKKLVFKVRIS</sequence>
<dbReference type="InterPro" id="IPR037012">
    <property type="entry name" value="NanQ/TabA/YiaL_sf"/>
</dbReference>
<dbReference type="Proteomes" id="UP000533639">
    <property type="component" value="Unassembled WGS sequence"/>
</dbReference>
<dbReference type="NCBIfam" id="TIGR00022">
    <property type="entry name" value="YhcH/YjgK/YiaL family protein"/>
    <property type="match status" value="1"/>
</dbReference>
<dbReference type="PANTHER" id="PTHR34986">
    <property type="entry name" value="EVOLVED BETA-GALACTOSIDASE SUBUNIT BETA"/>
    <property type="match status" value="1"/>
</dbReference>